<accession>A0ABT1PHB9</accession>
<protein>
    <submittedName>
        <fullName evidence="2">Uncharacterized protein</fullName>
    </submittedName>
</protein>
<dbReference type="Gene3D" id="3.40.50.300">
    <property type="entry name" value="P-loop containing nucleotide triphosphate hydrolases"/>
    <property type="match status" value="1"/>
</dbReference>
<sequence>MQHGAPFGDPADDAFPFGSFGLPAESDRLVGREAELLALRGLLDRSRLVTVTGTGGVGKTRLALTAAGAAAADGASVEGGGGRRENSAAARRASVAGGGGRRENSAAARRASVEGGGGRRENSAAARRASVEGGGGRRVGAQDRFCDGVRLVELSTVRDGRIVEYAVLEALAVTDRSGRPALAVLAEHLADRELLLVLDGCEYLVAECAALADELLRRAPGLRILATARRPLGVEGESILPLGPLEPGEAVRLFTRRAAVAPPFALTGADRAAVDELCRLLDGLPLALELAAARLRTLPVERIADRLAERFRLLAGGERTALRTAIGWSHELCTPAQRLLWARLSVFAGEFDLDAVEYVCAGSGLPAEQVRETVAELVAYSVVVRHGERHRMPEAVREYGAGWLEVLGDTERLRRRHRDWYLGLATSCELDWSGPGRAEAAARIARNLRNLRLALGYALERAADPHIGQYLAGSLSFYWIARGLLPEGRFWLDRALAQPGTNEEARTKALRALAALNAA</sequence>
<reference evidence="2 3" key="1">
    <citation type="submission" date="2022-06" db="EMBL/GenBank/DDBJ databases">
        <title>Draft genome sequence of type strain Streptomyces rubrisoli DSM 42083.</title>
        <authorList>
            <person name="Duangmal K."/>
            <person name="Klaysubun C."/>
        </authorList>
    </citation>
    <scope>NUCLEOTIDE SEQUENCE [LARGE SCALE GENOMIC DNA]</scope>
    <source>
        <strain evidence="2 3">DSM 42083</strain>
    </source>
</reference>
<keyword evidence="3" id="KW-1185">Reference proteome</keyword>
<proteinExistence type="predicted"/>
<evidence type="ECO:0000256" key="1">
    <source>
        <dbReference type="SAM" id="MobiDB-lite"/>
    </source>
</evidence>
<dbReference type="Proteomes" id="UP001206206">
    <property type="component" value="Unassembled WGS sequence"/>
</dbReference>
<dbReference type="PANTHER" id="PTHR47691">
    <property type="entry name" value="REGULATOR-RELATED"/>
    <property type="match status" value="1"/>
</dbReference>
<gene>
    <name evidence="2" type="ORF">NON19_19795</name>
</gene>
<comment type="caution">
    <text evidence="2">The sequence shown here is derived from an EMBL/GenBank/DDBJ whole genome shotgun (WGS) entry which is preliminary data.</text>
</comment>
<organism evidence="2 3">
    <name type="scientific">Streptantibioticus rubrisoli</name>
    <dbReference type="NCBI Taxonomy" id="1387313"/>
    <lineage>
        <taxon>Bacteria</taxon>
        <taxon>Bacillati</taxon>
        <taxon>Actinomycetota</taxon>
        <taxon>Actinomycetes</taxon>
        <taxon>Kitasatosporales</taxon>
        <taxon>Streptomycetaceae</taxon>
        <taxon>Streptantibioticus</taxon>
    </lineage>
</organism>
<evidence type="ECO:0000313" key="2">
    <source>
        <dbReference type="EMBL" id="MCQ4044206.1"/>
    </source>
</evidence>
<evidence type="ECO:0000313" key="3">
    <source>
        <dbReference type="Proteomes" id="UP001206206"/>
    </source>
</evidence>
<name>A0ABT1PHB9_9ACTN</name>
<dbReference type="InterPro" id="IPR027417">
    <property type="entry name" value="P-loop_NTPase"/>
</dbReference>
<dbReference type="EMBL" id="JANFNH010000024">
    <property type="protein sequence ID" value="MCQ4044206.1"/>
    <property type="molecule type" value="Genomic_DNA"/>
</dbReference>
<dbReference type="PANTHER" id="PTHR47691:SF3">
    <property type="entry name" value="HTH-TYPE TRANSCRIPTIONAL REGULATOR RV0890C-RELATED"/>
    <property type="match status" value="1"/>
</dbReference>
<dbReference type="RefSeq" id="WP_255929925.1">
    <property type="nucleotide sequence ID" value="NZ_JANFNH010000024.1"/>
</dbReference>
<feature type="region of interest" description="Disordered" evidence="1">
    <location>
        <begin position="93"/>
        <end position="138"/>
    </location>
</feature>
<dbReference type="PRINTS" id="PR00364">
    <property type="entry name" value="DISEASERSIST"/>
</dbReference>
<dbReference type="SUPFAM" id="SSF52540">
    <property type="entry name" value="P-loop containing nucleoside triphosphate hydrolases"/>
    <property type="match status" value="1"/>
</dbReference>